<dbReference type="InterPro" id="IPR025392">
    <property type="entry name" value="DUF4124"/>
</dbReference>
<dbReference type="InterPro" id="IPR001969">
    <property type="entry name" value="Aspartic_peptidase_AS"/>
</dbReference>
<keyword evidence="4" id="KW-1185">Reference proteome</keyword>
<dbReference type="InterPro" id="IPR034122">
    <property type="entry name" value="Retropepsin-like_bacterial"/>
</dbReference>
<accession>W4LGU3</accession>
<dbReference type="Gene3D" id="2.40.70.10">
    <property type="entry name" value="Acid Proteases"/>
    <property type="match status" value="1"/>
</dbReference>
<dbReference type="CDD" id="cd05483">
    <property type="entry name" value="retropepsin_like_bacteria"/>
    <property type="match status" value="1"/>
</dbReference>
<dbReference type="SUPFAM" id="SSF50630">
    <property type="entry name" value="Acid proteases"/>
    <property type="match status" value="1"/>
</dbReference>
<dbReference type="PROSITE" id="PS00141">
    <property type="entry name" value="ASP_PROTEASE"/>
    <property type="match status" value="1"/>
</dbReference>
<gene>
    <name evidence="3" type="ORF">ETSY2_45140</name>
</gene>
<dbReference type="InterPro" id="IPR011969">
    <property type="entry name" value="Clan_AA_Asp_peptidase_C"/>
</dbReference>
<proteinExistence type="predicted"/>
<dbReference type="NCBIfam" id="TIGR02281">
    <property type="entry name" value="clan_AA_DTGA"/>
    <property type="match status" value="1"/>
</dbReference>
<reference evidence="3 4" key="1">
    <citation type="journal article" date="2014" name="Nature">
        <title>An environmental bacterial taxon with a large and distinct metabolic repertoire.</title>
        <authorList>
            <person name="Wilson M.C."/>
            <person name="Mori T."/>
            <person name="Ruckert C."/>
            <person name="Uria A.R."/>
            <person name="Helf M.J."/>
            <person name="Takada K."/>
            <person name="Gernert C."/>
            <person name="Steffens U.A."/>
            <person name="Heycke N."/>
            <person name="Schmitt S."/>
            <person name="Rinke C."/>
            <person name="Helfrich E.J."/>
            <person name="Brachmann A.O."/>
            <person name="Gurgui C."/>
            <person name="Wakimoto T."/>
            <person name="Kracht M."/>
            <person name="Crusemann M."/>
            <person name="Hentschel U."/>
            <person name="Abe I."/>
            <person name="Matsunaga S."/>
            <person name="Kalinowski J."/>
            <person name="Takeyama H."/>
            <person name="Piel J."/>
        </authorList>
    </citation>
    <scope>NUCLEOTIDE SEQUENCE [LARGE SCALE GENOMIC DNA]</scope>
    <source>
        <strain evidence="4">TSY2</strain>
    </source>
</reference>
<dbReference type="InterPro" id="IPR021109">
    <property type="entry name" value="Peptidase_aspartic_dom_sf"/>
</dbReference>
<protein>
    <recommendedName>
        <fullName evidence="2">DUF4124 domain-containing protein</fullName>
    </recommendedName>
</protein>
<dbReference type="EMBL" id="AZHX01002095">
    <property type="protein sequence ID" value="ETW97134.1"/>
    <property type="molecule type" value="Genomic_DNA"/>
</dbReference>
<dbReference type="GO" id="GO:0004190">
    <property type="term" value="F:aspartic-type endopeptidase activity"/>
    <property type="evidence" value="ECO:0007669"/>
    <property type="project" value="InterPro"/>
</dbReference>
<evidence type="ECO:0000259" key="2">
    <source>
        <dbReference type="Pfam" id="PF13511"/>
    </source>
</evidence>
<dbReference type="Proteomes" id="UP000019140">
    <property type="component" value="Unassembled WGS sequence"/>
</dbReference>
<dbReference type="AlphaFoldDB" id="W4LGU3"/>
<sequence>MRVILWACVILLLQIPWSWGAIYKWTDNNGQVHFTDNPATIPDAYRDQIETHTSKGMPPERLAPRPSQPKVPASPSRTARPPRAFAVPLKRAGNSLIVRATLNGFARVPLIVDTGASVTVIATKTAQRLGLNLDRAAMIPMRSASGVFLAHLTKVRSMRVGDAIVKDVEVVVHDISPGRERGLLGMSFLDHFNVTIHTLQDAMNLRPLDQIAGASLYGGKPQSWWQNKFRFYRRQVSLIEAYLSKQNSPQLEQSRRYFRSELASLERRARLASVPRAWRY</sequence>
<evidence type="ECO:0000313" key="4">
    <source>
        <dbReference type="Proteomes" id="UP000019140"/>
    </source>
</evidence>
<dbReference type="GO" id="GO:0006508">
    <property type="term" value="P:proteolysis"/>
    <property type="evidence" value="ECO:0007669"/>
    <property type="project" value="InterPro"/>
</dbReference>
<dbReference type="Pfam" id="PF13650">
    <property type="entry name" value="Asp_protease_2"/>
    <property type="match status" value="1"/>
</dbReference>
<dbReference type="Pfam" id="PF13511">
    <property type="entry name" value="DUF4124"/>
    <property type="match status" value="1"/>
</dbReference>
<comment type="caution">
    <text evidence="3">The sequence shown here is derived from an EMBL/GenBank/DDBJ whole genome shotgun (WGS) entry which is preliminary data.</text>
</comment>
<dbReference type="HOGENOM" id="CLU_992821_0_0_7"/>
<evidence type="ECO:0000256" key="1">
    <source>
        <dbReference type="SAM" id="MobiDB-lite"/>
    </source>
</evidence>
<feature type="domain" description="DUF4124" evidence="2">
    <location>
        <begin position="11"/>
        <end position="75"/>
    </location>
</feature>
<evidence type="ECO:0000313" key="3">
    <source>
        <dbReference type="EMBL" id="ETW97134.1"/>
    </source>
</evidence>
<feature type="region of interest" description="Disordered" evidence="1">
    <location>
        <begin position="53"/>
        <end position="81"/>
    </location>
</feature>
<organism evidence="3 4">
    <name type="scientific">Candidatus Entotheonella gemina</name>
    <dbReference type="NCBI Taxonomy" id="1429439"/>
    <lineage>
        <taxon>Bacteria</taxon>
        <taxon>Pseudomonadati</taxon>
        <taxon>Nitrospinota/Tectimicrobiota group</taxon>
        <taxon>Candidatus Tectimicrobiota</taxon>
        <taxon>Candidatus Entotheonellia</taxon>
        <taxon>Candidatus Entotheonellales</taxon>
        <taxon>Candidatus Entotheonellaceae</taxon>
        <taxon>Candidatus Entotheonella</taxon>
    </lineage>
</organism>
<name>W4LGU3_9BACT</name>